<dbReference type="GO" id="GO:0120147">
    <property type="term" value="F:formylglycine-generating oxidase activity"/>
    <property type="evidence" value="ECO:0007669"/>
    <property type="project" value="TreeGrafter"/>
</dbReference>
<name>A0A4Z1GC44_9HELO</name>
<dbReference type="Pfam" id="PF03781">
    <property type="entry name" value="FGE-sulfatase"/>
    <property type="match status" value="1"/>
</dbReference>
<gene>
    <name evidence="2" type="ORF">BHYA_0193g00180</name>
</gene>
<dbReference type="SUPFAM" id="SSF52540">
    <property type="entry name" value="P-loop containing nucleoside triphosphate hydrolases"/>
    <property type="match status" value="1"/>
</dbReference>
<dbReference type="PANTHER" id="PTHR23150:SF19">
    <property type="entry name" value="FORMYLGLYCINE-GENERATING ENZYME"/>
    <property type="match status" value="1"/>
</dbReference>
<dbReference type="Gene3D" id="3.90.1580.10">
    <property type="entry name" value="paralog of FGE (formylglycine-generating enzyme)"/>
    <property type="match status" value="1"/>
</dbReference>
<evidence type="ECO:0000259" key="1">
    <source>
        <dbReference type="SMART" id="SM00382"/>
    </source>
</evidence>
<keyword evidence="3" id="KW-1185">Reference proteome</keyword>
<evidence type="ECO:0000313" key="2">
    <source>
        <dbReference type="EMBL" id="TGO34536.1"/>
    </source>
</evidence>
<proteinExistence type="predicted"/>
<sequence length="677" mass="75190">MSNLEEYIATASTFGSLPLLVSPSADTIPLSIGYIPLLTNYTLEDESRKELRNENKDVEQDSPIYFSALELVRDNQFLLLAGPSGSGKTTFAKHLAFRLATTTTRSIGGGFIVRNEPTDVRNEPWDFEGTDVIPCYFPISSVSQFSILLLETLPQLIESYKNSGKPVCLLIILDSIESLGEEGLQLLRSMVHLIQYHEHASIKLLVLGESSIVKNWILGSEITRHCILPLSQIKRRMFLRNITGIDIEYKEIEIGIDDAASLPAFFALALETAHHGGKAEDLLDEWLHVVISENYNDRRITREALEHSTQEAEQGIQTPFSSARQLVEEDTQVAIDLFNQNPSFGRTDYSDMGSPELLKSLEGLVAGSGANAQLGALLVSDFISSSSPLQEQVSNHILAIIKSGRLPITQRLKAGRTISLLGDPRDLTSLTIVPSNTFAIGSSIQPNSSPPHSITISSYRIGVFPVVNQDYAIFIKETGRNWNSPDGLSPATGNFPATDLTCYDARAYCSWLTARWQASGKIALNEEVRSPTEPEWEIAARGFQVSGNQTESIYPWGIKWNASYVNYKELPLNERCSSGLFPKNVSLFGCFDMVGNVWEWCNTLWGEDVSTPSFSYPYRGDDGRENADADAKIRRVVRGGCFSSSREEISCTYRGSLEPMEWRRENGFRIVVANLQN</sequence>
<organism evidence="2 3">
    <name type="scientific">Botrytis hyacinthi</name>
    <dbReference type="NCBI Taxonomy" id="278943"/>
    <lineage>
        <taxon>Eukaryota</taxon>
        <taxon>Fungi</taxon>
        <taxon>Dikarya</taxon>
        <taxon>Ascomycota</taxon>
        <taxon>Pezizomycotina</taxon>
        <taxon>Leotiomycetes</taxon>
        <taxon>Helotiales</taxon>
        <taxon>Sclerotiniaceae</taxon>
        <taxon>Botrytis</taxon>
    </lineage>
</organism>
<protein>
    <recommendedName>
        <fullName evidence="1">AAA+ ATPase domain-containing protein</fullName>
    </recommendedName>
</protein>
<accession>A0A4Z1GC44</accession>
<dbReference type="SUPFAM" id="SSF56436">
    <property type="entry name" value="C-type lectin-like"/>
    <property type="match status" value="1"/>
</dbReference>
<dbReference type="SMART" id="SM00382">
    <property type="entry name" value="AAA"/>
    <property type="match status" value="1"/>
</dbReference>
<dbReference type="InterPro" id="IPR003593">
    <property type="entry name" value="AAA+_ATPase"/>
</dbReference>
<dbReference type="InterPro" id="IPR027417">
    <property type="entry name" value="P-loop_NTPase"/>
</dbReference>
<dbReference type="InterPro" id="IPR049050">
    <property type="entry name" value="nSTAND3"/>
</dbReference>
<dbReference type="Proteomes" id="UP000297814">
    <property type="component" value="Unassembled WGS sequence"/>
</dbReference>
<dbReference type="Pfam" id="PF20720">
    <property type="entry name" value="nSTAND3"/>
    <property type="match status" value="1"/>
</dbReference>
<dbReference type="Gene3D" id="3.40.50.300">
    <property type="entry name" value="P-loop containing nucleotide triphosphate hydrolases"/>
    <property type="match status" value="1"/>
</dbReference>
<dbReference type="InterPro" id="IPR051043">
    <property type="entry name" value="Sulfatase_Mod_Factor_Kinase"/>
</dbReference>
<feature type="domain" description="AAA+ ATPase" evidence="1">
    <location>
        <begin position="74"/>
        <end position="253"/>
    </location>
</feature>
<dbReference type="InterPro" id="IPR016187">
    <property type="entry name" value="CTDL_fold"/>
</dbReference>
<dbReference type="InterPro" id="IPR042095">
    <property type="entry name" value="SUMF_sf"/>
</dbReference>
<comment type="caution">
    <text evidence="2">The sequence shown here is derived from an EMBL/GenBank/DDBJ whole genome shotgun (WGS) entry which is preliminary data.</text>
</comment>
<dbReference type="PANTHER" id="PTHR23150">
    <property type="entry name" value="SULFATASE MODIFYING FACTOR 1, 2"/>
    <property type="match status" value="1"/>
</dbReference>
<dbReference type="AlphaFoldDB" id="A0A4Z1GC44"/>
<reference evidence="2 3" key="1">
    <citation type="submission" date="2017-12" db="EMBL/GenBank/DDBJ databases">
        <title>Comparative genomics of Botrytis spp.</title>
        <authorList>
            <person name="Valero-Jimenez C.A."/>
            <person name="Tapia P."/>
            <person name="Veloso J."/>
            <person name="Silva-Moreno E."/>
            <person name="Staats M."/>
            <person name="Valdes J.H."/>
            <person name="Van Kan J.A.L."/>
        </authorList>
    </citation>
    <scope>NUCLEOTIDE SEQUENCE [LARGE SCALE GENOMIC DNA]</scope>
    <source>
        <strain evidence="2 3">Bh0001</strain>
    </source>
</reference>
<dbReference type="InterPro" id="IPR005532">
    <property type="entry name" value="SUMF_dom"/>
</dbReference>
<dbReference type="EMBL" id="PQXK01000193">
    <property type="protein sequence ID" value="TGO34536.1"/>
    <property type="molecule type" value="Genomic_DNA"/>
</dbReference>
<evidence type="ECO:0000313" key="3">
    <source>
        <dbReference type="Proteomes" id="UP000297814"/>
    </source>
</evidence>